<evidence type="ECO:0000313" key="2">
    <source>
        <dbReference type="WBParaSite" id="nRc.2.0.1.t20698-RA"/>
    </source>
</evidence>
<dbReference type="WBParaSite" id="nRc.2.0.1.t20698-RA">
    <property type="protein sequence ID" value="nRc.2.0.1.t20698-RA"/>
    <property type="gene ID" value="nRc.2.0.1.g20698"/>
</dbReference>
<keyword evidence="1" id="KW-1185">Reference proteome</keyword>
<reference evidence="2" key="1">
    <citation type="submission" date="2022-11" db="UniProtKB">
        <authorList>
            <consortium name="WormBaseParasite"/>
        </authorList>
    </citation>
    <scope>IDENTIFICATION</scope>
</reference>
<sequence length="88" mass="10285">MLTLPTLSTADKPAEYKDLINANEHYIGWALQQPHQKDLSIWCNRLFHIIPPQQKYSKTWNVALVHSKTWDVALVLDFLRKVELDEQA</sequence>
<proteinExistence type="predicted"/>
<dbReference type="Proteomes" id="UP000887565">
    <property type="component" value="Unplaced"/>
</dbReference>
<organism evidence="1 2">
    <name type="scientific">Romanomermis culicivorax</name>
    <name type="common">Nematode worm</name>
    <dbReference type="NCBI Taxonomy" id="13658"/>
    <lineage>
        <taxon>Eukaryota</taxon>
        <taxon>Metazoa</taxon>
        <taxon>Ecdysozoa</taxon>
        <taxon>Nematoda</taxon>
        <taxon>Enoplea</taxon>
        <taxon>Dorylaimia</taxon>
        <taxon>Mermithida</taxon>
        <taxon>Mermithoidea</taxon>
        <taxon>Mermithidae</taxon>
        <taxon>Romanomermis</taxon>
    </lineage>
</organism>
<evidence type="ECO:0000313" key="1">
    <source>
        <dbReference type="Proteomes" id="UP000887565"/>
    </source>
</evidence>
<dbReference type="AlphaFoldDB" id="A0A915J4E7"/>
<protein>
    <submittedName>
        <fullName evidence="2">Uncharacterized protein</fullName>
    </submittedName>
</protein>
<name>A0A915J4E7_ROMCU</name>
<accession>A0A915J4E7</accession>